<proteinExistence type="predicted"/>
<evidence type="ECO:0000313" key="2">
    <source>
        <dbReference type="EMBL" id="ASI14301.1"/>
    </source>
</evidence>
<name>A0A218NPB0_9ARCH</name>
<dbReference type="Pfam" id="PF12647">
    <property type="entry name" value="RNHCP"/>
    <property type="match status" value="1"/>
</dbReference>
<protein>
    <submittedName>
        <fullName evidence="2">RNHCP family predicted zinc binding protein</fullName>
    </submittedName>
</protein>
<evidence type="ECO:0000313" key="3">
    <source>
        <dbReference type="Proteomes" id="UP000197679"/>
    </source>
</evidence>
<dbReference type="OrthoDB" id="102288at2157"/>
<dbReference type="KEGG" id="marh:Mia14_1036"/>
<dbReference type="RefSeq" id="WP_088820594.1">
    <property type="nucleotide sequence ID" value="NZ_CP019964.1"/>
</dbReference>
<dbReference type="InterPro" id="IPR024439">
    <property type="entry name" value="RNHCP"/>
</dbReference>
<dbReference type="Proteomes" id="UP000197679">
    <property type="component" value="Chromosome"/>
</dbReference>
<feature type="domain" description="RNHCP" evidence="1">
    <location>
        <begin position="14"/>
        <end position="97"/>
    </location>
</feature>
<dbReference type="GeneID" id="33314571"/>
<dbReference type="AlphaFoldDB" id="A0A218NPB0"/>
<keyword evidence="3" id="KW-1185">Reference proteome</keyword>
<gene>
    <name evidence="2" type="ORF">Mia14_1036</name>
</gene>
<organism evidence="2 3">
    <name type="scientific">Candidatus Mancarchaeum acidiphilum</name>
    <dbReference type="NCBI Taxonomy" id="1920749"/>
    <lineage>
        <taxon>Archaea</taxon>
        <taxon>Candidatus Micrarchaeota</taxon>
        <taxon>Candidatus Mancarchaeum</taxon>
    </lineage>
</organism>
<reference evidence="2 3" key="1">
    <citation type="journal article" date="2017" name="Nat. Commun.">
        <title>'ARMAN' archaea depend on association with euryarchaeal host in culture and in situ.</title>
        <authorList>
            <person name="Golyshina O."/>
            <person name="Toshchakov S."/>
            <person name="Makarova K."/>
            <person name="Gavrilov S."/>
            <person name="Korzhenkov A."/>
            <person name="La Cono V."/>
            <person name="Arcadi E."/>
            <person name="Nechitaylo T."/>
            <person name="Ferrer M."/>
            <person name="Kublanov I."/>
            <person name="Wolf Y."/>
            <person name="Yakimov M."/>
            <person name="Golyshin P."/>
            <person name="Slesarev A."/>
            <person name="Kozyavkin S."/>
        </authorList>
    </citation>
    <scope>NUCLEOTIDE SEQUENCE [LARGE SCALE GENOMIC DNA]</scope>
    <source>
        <strain evidence="2 3">Mia14</strain>
    </source>
</reference>
<accession>A0A218NPB0</accession>
<evidence type="ECO:0000259" key="1">
    <source>
        <dbReference type="Pfam" id="PF12647"/>
    </source>
</evidence>
<sequence length="106" mass="12230">MDGLEIKRFQRVVEDFHCEHCGTYVKGNGYTDHCPNCLWSRHVDNNPGDRACKCKGMMKPVSVIYYRSGRFKLNYVCTKCKAKKSVYSASGDNQESLERLINRETL</sequence>
<dbReference type="EMBL" id="CP019964">
    <property type="protein sequence ID" value="ASI14301.1"/>
    <property type="molecule type" value="Genomic_DNA"/>
</dbReference>